<accession>A0AA48KMU4</accession>
<evidence type="ECO:0000313" key="2">
    <source>
        <dbReference type="Proteomes" id="UP001333710"/>
    </source>
</evidence>
<dbReference type="KEGG" id="pmaw:MACH26_03220"/>
<dbReference type="AlphaFoldDB" id="A0AA48KMU4"/>
<sequence length="91" mass="11022">MFYWADKKVKTRSLTFTEDGVFFGFEESQQVVKWQDVKEIVIVNERYVFFEPRVPMETLKLDLNHYKIDYKEARALLVQKSAIYQYEVVEE</sequence>
<name>A0AA48KMU4_9ALTE</name>
<protein>
    <submittedName>
        <fullName evidence="1">Uncharacterized protein</fullName>
    </submittedName>
</protein>
<gene>
    <name evidence="1" type="ORF">MACH26_03220</name>
</gene>
<evidence type="ECO:0000313" key="1">
    <source>
        <dbReference type="EMBL" id="BDX04801.1"/>
    </source>
</evidence>
<reference evidence="1" key="1">
    <citation type="submission" date="2023-01" db="EMBL/GenBank/DDBJ databases">
        <title>Complete genome sequence of Planctobacterium marinum strain Dej080120_11.</title>
        <authorList>
            <person name="Ueki S."/>
            <person name="Maruyama F."/>
        </authorList>
    </citation>
    <scope>NUCLEOTIDE SEQUENCE</scope>
    <source>
        <strain evidence="1">Dej080120_11</strain>
    </source>
</reference>
<organism evidence="1 2">
    <name type="scientific">Planctobacterium marinum</name>
    <dbReference type="NCBI Taxonomy" id="1631968"/>
    <lineage>
        <taxon>Bacteria</taxon>
        <taxon>Pseudomonadati</taxon>
        <taxon>Pseudomonadota</taxon>
        <taxon>Gammaproteobacteria</taxon>
        <taxon>Alteromonadales</taxon>
        <taxon>Alteromonadaceae</taxon>
        <taxon>Planctobacterium</taxon>
    </lineage>
</organism>
<dbReference type="Proteomes" id="UP001333710">
    <property type="component" value="Chromosome"/>
</dbReference>
<dbReference type="EMBL" id="AP027272">
    <property type="protein sequence ID" value="BDX04801.1"/>
    <property type="molecule type" value="Genomic_DNA"/>
</dbReference>
<keyword evidence="2" id="KW-1185">Reference proteome</keyword>
<proteinExistence type="predicted"/>